<dbReference type="InterPro" id="IPR050509">
    <property type="entry name" value="CoA-transferase_III"/>
</dbReference>
<dbReference type="GO" id="GO:0003824">
    <property type="term" value="F:catalytic activity"/>
    <property type="evidence" value="ECO:0007669"/>
    <property type="project" value="InterPro"/>
</dbReference>
<dbReference type="Gene3D" id="3.30.1540.10">
    <property type="entry name" value="formyl-coa transferase, domain 3"/>
    <property type="match status" value="1"/>
</dbReference>
<dbReference type="RefSeq" id="WP_035939603.1">
    <property type="nucleotide sequence ID" value="NZ_AVPL01000052.1"/>
</dbReference>
<dbReference type="AlphaFoldDB" id="A0A0A0JRS6"/>
<evidence type="ECO:0000313" key="2">
    <source>
        <dbReference type="Proteomes" id="UP000030013"/>
    </source>
</evidence>
<dbReference type="InterPro" id="IPR003673">
    <property type="entry name" value="CoA-Trfase_fam_III"/>
</dbReference>
<dbReference type="InterPro" id="IPR023606">
    <property type="entry name" value="CoA-Trfase_III_dom_1_sf"/>
</dbReference>
<dbReference type="PANTHER" id="PTHR48228:SF5">
    <property type="entry name" value="ALPHA-METHYLACYL-COA RACEMASE"/>
    <property type="match status" value="1"/>
</dbReference>
<comment type="caution">
    <text evidence="1">The sequence shown here is derived from an EMBL/GenBank/DDBJ whole genome shotgun (WGS) entry which is preliminary data.</text>
</comment>
<organism evidence="1 2">
    <name type="scientific">Knoellia aerolata DSM 18566</name>
    <dbReference type="NCBI Taxonomy" id="1385519"/>
    <lineage>
        <taxon>Bacteria</taxon>
        <taxon>Bacillati</taxon>
        <taxon>Actinomycetota</taxon>
        <taxon>Actinomycetes</taxon>
        <taxon>Micrococcales</taxon>
        <taxon>Intrasporangiaceae</taxon>
        <taxon>Knoellia</taxon>
    </lineage>
</organism>
<proteinExistence type="predicted"/>
<dbReference type="STRING" id="1385519.N801_14365"/>
<sequence length="290" mass="30158">MTGPLAGVRVVSVAVNLPGPAAVARLTSLGADVTSVLPPAGDPLQEFAGAYFDELHAGQEVLRLDLKDPVGRARLEELLADADVLVTSSRPSALRRLGLDHENVRIRHTGVCQVDIVGHPGEGAEVPGHDLTYQAGAGLIPDGRMPATTVVDLAAAERAAGEAAAALVERARTGRGSRREVALSDVADALARPLAHGLTGAHGLLGGSLPVYAVYAAADGHVALAALEAHFAQRLLTALEIGEEDLTGEHLARVFAARSATEWQRWARERDIPLVAVSFTGSAQPAQGQH</sequence>
<dbReference type="OrthoDB" id="9797653at2"/>
<reference evidence="1 2" key="1">
    <citation type="submission" date="2013-08" db="EMBL/GenBank/DDBJ databases">
        <title>The genome sequence of Knoellia aerolata.</title>
        <authorList>
            <person name="Zhu W."/>
            <person name="Wang G."/>
        </authorList>
    </citation>
    <scope>NUCLEOTIDE SEQUENCE [LARGE SCALE GENOMIC DNA]</scope>
    <source>
        <strain evidence="1 2">DSM 18566</strain>
    </source>
</reference>
<dbReference type="eggNOG" id="COG1804">
    <property type="taxonomic scope" value="Bacteria"/>
</dbReference>
<dbReference type="EMBL" id="AVPL01000052">
    <property type="protein sequence ID" value="KGN40135.1"/>
    <property type="molecule type" value="Genomic_DNA"/>
</dbReference>
<keyword evidence="2" id="KW-1185">Reference proteome</keyword>
<dbReference type="InterPro" id="IPR044855">
    <property type="entry name" value="CoA-Trfase_III_dom3_sf"/>
</dbReference>
<dbReference type="PANTHER" id="PTHR48228">
    <property type="entry name" value="SUCCINYL-COA--D-CITRAMALATE COA-TRANSFERASE"/>
    <property type="match status" value="1"/>
</dbReference>
<dbReference type="Gene3D" id="3.40.50.10540">
    <property type="entry name" value="Crotonobetainyl-coa:carnitine coa-transferase, domain 1"/>
    <property type="match status" value="1"/>
</dbReference>
<dbReference type="Proteomes" id="UP000030013">
    <property type="component" value="Unassembled WGS sequence"/>
</dbReference>
<name>A0A0A0JRS6_9MICO</name>
<dbReference type="Pfam" id="PF02515">
    <property type="entry name" value="CoA_transf_3"/>
    <property type="match status" value="1"/>
</dbReference>
<protein>
    <submittedName>
        <fullName evidence="1">L-carnitine dehydratase</fullName>
    </submittedName>
</protein>
<evidence type="ECO:0000313" key="1">
    <source>
        <dbReference type="EMBL" id="KGN40135.1"/>
    </source>
</evidence>
<dbReference type="SUPFAM" id="SSF89796">
    <property type="entry name" value="CoA-transferase family III (CaiB/BaiF)"/>
    <property type="match status" value="1"/>
</dbReference>
<accession>A0A0A0JRS6</accession>
<gene>
    <name evidence="1" type="ORF">N801_14365</name>
</gene>